<sequence>MQFPPASVAFTQLLSAICIMMGCEHKYPAPVQNIVTPQLSASAYNTVNSPSYIVVKEDGSTSEGKIVTRRGRLAGKGHLLRNDDDLSNQIGDGDDLDQADDDHVMLPPIVEIPGLGRVEGYHMRVVSGRQIYAFEGIPYAQAPVTKFRFQATAPHLGWNATKLDAKDPGPPCIQLVYGRIKGSEDCLRLNIYSPKIPNGKTQQKHPVIIFIHGGLFLAGAGSNFGPAYLLRENVILVTFNYRLGIMGAFSTGDSAASGNWGLKDQAFAINWVHKHISSFGGDPDHLVIMGQSAGGVCAHLQMMSPLARDKLRAAITISGGAYNFWGLNSLDQGLSASRSSARFARCSPNQASPALLACMQNASAEVLVANQIFTFGSALPVPMIEPPVPGAFLSETPDSAYQKGHVARIPLITTVTSEEINAYIAEITGRGGIRILNGLFDVDAASLLGLRGRIPSTSERSTVNKIRSYYGISGRRVLIPRQLFTQVGNARYFTVPFHRSVQMHSQLAPTYAGIFNYTNNPIGRAERLGIDPKEFGVSHTDDLIFVLNSTNKPPITENHYGFAVTKLITNMYANFGKSNIPSFTGEDGNLYNFWDSVINPENFQILQIDEEVKMIDNPYTKSAKFWESLHIPDMKQFIKLSVKKSS</sequence>
<evidence type="ECO:0000256" key="2">
    <source>
        <dbReference type="ARBA" id="ARBA00022487"/>
    </source>
</evidence>
<keyword evidence="8" id="KW-1185">Reference proteome</keyword>
<evidence type="ECO:0000256" key="5">
    <source>
        <dbReference type="RuleBase" id="RU361235"/>
    </source>
</evidence>
<keyword evidence="3 5" id="KW-0378">Hydrolase</keyword>
<reference evidence="7 8" key="1">
    <citation type="submission" date="2015-12" db="EMBL/GenBank/DDBJ databases">
        <title>The genome of Folsomia candida.</title>
        <authorList>
            <person name="Faddeeva A."/>
            <person name="Derks M.F."/>
            <person name="Anvar Y."/>
            <person name="Smit S."/>
            <person name="Van Straalen N."/>
            <person name="Roelofs D."/>
        </authorList>
    </citation>
    <scope>NUCLEOTIDE SEQUENCE [LARGE SCALE GENOMIC DNA]</scope>
    <source>
        <strain evidence="7 8">VU population</strain>
        <tissue evidence="7">Whole body</tissue>
    </source>
</reference>
<protein>
    <recommendedName>
        <fullName evidence="5">Carboxylic ester hydrolase</fullName>
        <ecNumber evidence="5">3.1.1.-</ecNumber>
    </recommendedName>
</protein>
<keyword evidence="2" id="KW-0719">Serine esterase</keyword>
<feature type="signal peptide" evidence="5">
    <location>
        <begin position="1"/>
        <end position="25"/>
    </location>
</feature>
<dbReference type="EMBL" id="LNIX01000007">
    <property type="protein sequence ID" value="OXA52070.1"/>
    <property type="molecule type" value="Genomic_DNA"/>
</dbReference>
<dbReference type="SUPFAM" id="SSF53474">
    <property type="entry name" value="alpha/beta-Hydrolases"/>
    <property type="match status" value="1"/>
</dbReference>
<dbReference type="AlphaFoldDB" id="A0A226E470"/>
<evidence type="ECO:0000313" key="7">
    <source>
        <dbReference type="EMBL" id="OXA52070.1"/>
    </source>
</evidence>
<dbReference type="EC" id="3.1.1.-" evidence="5"/>
<dbReference type="InterPro" id="IPR002018">
    <property type="entry name" value="CarbesteraseB"/>
</dbReference>
<organism evidence="7 8">
    <name type="scientific">Folsomia candida</name>
    <name type="common">Springtail</name>
    <dbReference type="NCBI Taxonomy" id="158441"/>
    <lineage>
        <taxon>Eukaryota</taxon>
        <taxon>Metazoa</taxon>
        <taxon>Ecdysozoa</taxon>
        <taxon>Arthropoda</taxon>
        <taxon>Hexapoda</taxon>
        <taxon>Collembola</taxon>
        <taxon>Entomobryomorpha</taxon>
        <taxon>Isotomoidea</taxon>
        <taxon>Isotomidae</taxon>
        <taxon>Proisotominae</taxon>
        <taxon>Folsomia</taxon>
    </lineage>
</organism>
<dbReference type="InterPro" id="IPR019826">
    <property type="entry name" value="Carboxylesterase_B_AS"/>
</dbReference>
<evidence type="ECO:0000256" key="3">
    <source>
        <dbReference type="ARBA" id="ARBA00022801"/>
    </source>
</evidence>
<keyword evidence="5" id="KW-0732">Signal</keyword>
<dbReference type="OrthoDB" id="408631at2759"/>
<evidence type="ECO:0000256" key="1">
    <source>
        <dbReference type="ARBA" id="ARBA00005964"/>
    </source>
</evidence>
<evidence type="ECO:0000259" key="6">
    <source>
        <dbReference type="Pfam" id="PF00135"/>
    </source>
</evidence>
<dbReference type="OMA" id="ITRIFHI"/>
<evidence type="ECO:0000256" key="4">
    <source>
        <dbReference type="ARBA" id="ARBA00023180"/>
    </source>
</evidence>
<dbReference type="PANTHER" id="PTHR43142">
    <property type="entry name" value="CARBOXYLIC ESTER HYDROLASE"/>
    <property type="match status" value="1"/>
</dbReference>
<dbReference type="Pfam" id="PF00135">
    <property type="entry name" value="COesterase"/>
    <property type="match status" value="1"/>
</dbReference>
<keyword evidence="4" id="KW-0325">Glycoprotein</keyword>
<dbReference type="PANTHER" id="PTHR43142:SF1">
    <property type="entry name" value="CARBOXYLIC ESTER HYDROLASE"/>
    <property type="match status" value="1"/>
</dbReference>
<name>A0A226E470_FOLCA</name>
<dbReference type="InterPro" id="IPR029058">
    <property type="entry name" value="AB_hydrolase_fold"/>
</dbReference>
<comment type="caution">
    <text evidence="7">The sequence shown here is derived from an EMBL/GenBank/DDBJ whole genome shotgun (WGS) entry which is preliminary data.</text>
</comment>
<feature type="chain" id="PRO_5011810977" description="Carboxylic ester hydrolase" evidence="5">
    <location>
        <begin position="26"/>
        <end position="646"/>
    </location>
</feature>
<comment type="similarity">
    <text evidence="1 5">Belongs to the type-B carboxylesterase/lipase family.</text>
</comment>
<dbReference type="Gene3D" id="3.40.50.1820">
    <property type="entry name" value="alpha/beta hydrolase"/>
    <property type="match status" value="1"/>
</dbReference>
<dbReference type="Proteomes" id="UP000198287">
    <property type="component" value="Unassembled WGS sequence"/>
</dbReference>
<proteinExistence type="inferred from homology"/>
<accession>A0A226E470</accession>
<dbReference type="PROSITE" id="PS00122">
    <property type="entry name" value="CARBOXYLESTERASE_B_1"/>
    <property type="match status" value="1"/>
</dbReference>
<gene>
    <name evidence="7" type="ORF">Fcan01_13743</name>
</gene>
<feature type="domain" description="Carboxylesterase type B" evidence="6">
    <location>
        <begin position="108"/>
        <end position="626"/>
    </location>
</feature>
<evidence type="ECO:0000313" key="8">
    <source>
        <dbReference type="Proteomes" id="UP000198287"/>
    </source>
</evidence>
<dbReference type="GO" id="GO:0052689">
    <property type="term" value="F:carboxylic ester hydrolase activity"/>
    <property type="evidence" value="ECO:0007669"/>
    <property type="project" value="UniProtKB-KW"/>
</dbReference>